<dbReference type="EMBL" id="MU167335">
    <property type="protein sequence ID" value="KAG0142886.1"/>
    <property type="molecule type" value="Genomic_DNA"/>
</dbReference>
<name>A0A9P6NAB4_9BASI</name>
<dbReference type="AlphaFoldDB" id="A0A9P6NAB4"/>
<evidence type="ECO:0000256" key="1">
    <source>
        <dbReference type="SAM" id="MobiDB-lite"/>
    </source>
</evidence>
<reference evidence="2" key="1">
    <citation type="submission" date="2013-11" db="EMBL/GenBank/DDBJ databases">
        <title>Genome sequence of the fusiform rust pathogen reveals effectors for host alternation and coevolution with pine.</title>
        <authorList>
            <consortium name="DOE Joint Genome Institute"/>
            <person name="Smith K."/>
            <person name="Pendleton A."/>
            <person name="Kubisiak T."/>
            <person name="Anderson C."/>
            <person name="Salamov A."/>
            <person name="Aerts A."/>
            <person name="Riley R."/>
            <person name="Clum A."/>
            <person name="Lindquist E."/>
            <person name="Ence D."/>
            <person name="Campbell M."/>
            <person name="Kronenberg Z."/>
            <person name="Feau N."/>
            <person name="Dhillon B."/>
            <person name="Hamelin R."/>
            <person name="Burleigh J."/>
            <person name="Smith J."/>
            <person name="Yandell M."/>
            <person name="Nelson C."/>
            <person name="Grigoriev I."/>
            <person name="Davis J."/>
        </authorList>
    </citation>
    <scope>NUCLEOTIDE SEQUENCE</scope>
    <source>
        <strain evidence="2">G11</strain>
    </source>
</reference>
<organism evidence="2 3">
    <name type="scientific">Cronartium quercuum f. sp. fusiforme G11</name>
    <dbReference type="NCBI Taxonomy" id="708437"/>
    <lineage>
        <taxon>Eukaryota</taxon>
        <taxon>Fungi</taxon>
        <taxon>Dikarya</taxon>
        <taxon>Basidiomycota</taxon>
        <taxon>Pucciniomycotina</taxon>
        <taxon>Pucciniomycetes</taxon>
        <taxon>Pucciniales</taxon>
        <taxon>Coleosporiaceae</taxon>
        <taxon>Cronartium</taxon>
    </lineage>
</organism>
<proteinExistence type="predicted"/>
<gene>
    <name evidence="2" type="ORF">CROQUDRAFT_97040</name>
</gene>
<dbReference type="Proteomes" id="UP000886653">
    <property type="component" value="Unassembled WGS sequence"/>
</dbReference>
<sequence length="161" mass="18236">MHNPRPDFSTRVLDVIEDCETRGLNLARRLCLRAAIFVYLFLNALQQQSAAFPLKPHCSDCWRRGSPIGKSINYSDRSQGSPARLYPEDAVNIAVQVLYLIQRLDDAFLKNQDPPPHKLYYCSWTAGPAAALWIKDKRDTSVDPDSNPSPSLKTARLRTHL</sequence>
<feature type="region of interest" description="Disordered" evidence="1">
    <location>
        <begin position="139"/>
        <end position="161"/>
    </location>
</feature>
<evidence type="ECO:0000313" key="3">
    <source>
        <dbReference type="Proteomes" id="UP000886653"/>
    </source>
</evidence>
<accession>A0A9P6NAB4</accession>
<comment type="caution">
    <text evidence="2">The sequence shown here is derived from an EMBL/GenBank/DDBJ whole genome shotgun (WGS) entry which is preliminary data.</text>
</comment>
<evidence type="ECO:0000313" key="2">
    <source>
        <dbReference type="EMBL" id="KAG0142886.1"/>
    </source>
</evidence>
<protein>
    <submittedName>
        <fullName evidence="2">Uncharacterized protein</fullName>
    </submittedName>
</protein>
<feature type="compositionally biased region" description="Polar residues" evidence="1">
    <location>
        <begin position="143"/>
        <end position="152"/>
    </location>
</feature>
<keyword evidence="3" id="KW-1185">Reference proteome</keyword>